<feature type="region of interest" description="Disordered" evidence="1">
    <location>
        <begin position="121"/>
        <end position="154"/>
    </location>
</feature>
<feature type="compositionally biased region" description="Basic residues" evidence="1">
    <location>
        <begin position="132"/>
        <end position="147"/>
    </location>
</feature>
<organism evidence="2 3">
    <name type="scientific">Ramlibacter lithotrophicus</name>
    <dbReference type="NCBI Taxonomy" id="2606681"/>
    <lineage>
        <taxon>Bacteria</taxon>
        <taxon>Pseudomonadati</taxon>
        <taxon>Pseudomonadota</taxon>
        <taxon>Betaproteobacteria</taxon>
        <taxon>Burkholderiales</taxon>
        <taxon>Comamonadaceae</taxon>
        <taxon>Ramlibacter</taxon>
    </lineage>
</organism>
<protein>
    <submittedName>
        <fullName evidence="2">Uncharacterized protein</fullName>
    </submittedName>
</protein>
<accession>A0A7X6DJQ8</accession>
<dbReference type="RefSeq" id="WP_168109574.1">
    <property type="nucleotide sequence ID" value="NZ_VTOX01000010.1"/>
</dbReference>
<dbReference type="EMBL" id="VTOX01000010">
    <property type="protein sequence ID" value="NKE68457.1"/>
    <property type="molecule type" value="Genomic_DNA"/>
</dbReference>
<keyword evidence="3" id="KW-1185">Reference proteome</keyword>
<dbReference type="Proteomes" id="UP000521868">
    <property type="component" value="Unassembled WGS sequence"/>
</dbReference>
<proteinExistence type="predicted"/>
<comment type="caution">
    <text evidence="2">The sequence shown here is derived from an EMBL/GenBank/DDBJ whole genome shotgun (WGS) entry which is preliminary data.</text>
</comment>
<feature type="compositionally biased region" description="Pro residues" evidence="1">
    <location>
        <begin position="66"/>
        <end position="78"/>
    </location>
</feature>
<sequence length="154" mass="16752">MSQRPDHLQAGRQLLELQLAMMKGAMTLMADSAQRFVELSLGAAASVPRDAAARRQDRAAPAPTLAAPPRPRHAPPPSRTADRLSGKDYALRMQEDVDSILHAFAMVPDAADRLIRTSALLAEKPDGETATRGRRPAKAAPARRHRREAGEHAR</sequence>
<gene>
    <name evidence="2" type="ORF">RAMLITH_21805</name>
</gene>
<feature type="region of interest" description="Disordered" evidence="1">
    <location>
        <begin position="47"/>
        <end position="87"/>
    </location>
</feature>
<evidence type="ECO:0000313" key="3">
    <source>
        <dbReference type="Proteomes" id="UP000521868"/>
    </source>
</evidence>
<evidence type="ECO:0000256" key="1">
    <source>
        <dbReference type="SAM" id="MobiDB-lite"/>
    </source>
</evidence>
<reference evidence="2 3" key="1">
    <citation type="journal article" date="2020" name="Nature">
        <title>Bacterial chemolithoautotrophy via manganese oxidation.</title>
        <authorList>
            <person name="Yu H."/>
            <person name="Leadbetter J.R."/>
        </authorList>
    </citation>
    <scope>NUCLEOTIDE SEQUENCE [LARGE SCALE GENOMIC DNA]</scope>
    <source>
        <strain evidence="2 3">RBP-1</strain>
    </source>
</reference>
<dbReference type="AlphaFoldDB" id="A0A7X6DJQ8"/>
<evidence type="ECO:0000313" key="2">
    <source>
        <dbReference type="EMBL" id="NKE68457.1"/>
    </source>
</evidence>
<name>A0A7X6DJQ8_9BURK</name>